<sequence>MLAAFSLFFVLLASQVSAFTFNVSFGTPAEPLTADKLLPTAFPKPIDGCQSNCSSTQTALAACNNDAGCLCAGPLVAQLLNCEQCMFQSLINANAPLPDPKAGSTPMLAGYQTACAAFNITNVTKADISLVLPSTWDGPFGQGLNTVETVISVGAAFILGMSSLLIVSNL</sequence>
<keyword evidence="3" id="KW-1185">Reference proteome</keyword>
<evidence type="ECO:0008006" key="4">
    <source>
        <dbReference type="Google" id="ProtNLM"/>
    </source>
</evidence>
<evidence type="ECO:0000313" key="3">
    <source>
        <dbReference type="Proteomes" id="UP000053593"/>
    </source>
</evidence>
<dbReference type="EMBL" id="KN834814">
    <property type="protein sequence ID" value="KIK54596.1"/>
    <property type="molecule type" value="Genomic_DNA"/>
</dbReference>
<evidence type="ECO:0000313" key="2">
    <source>
        <dbReference type="EMBL" id="KIK54596.1"/>
    </source>
</evidence>
<dbReference type="OrthoDB" id="2953532at2759"/>
<keyword evidence="1" id="KW-0732">Signal</keyword>
<organism evidence="2 3">
    <name type="scientific">Collybiopsis luxurians FD-317 M1</name>
    <dbReference type="NCBI Taxonomy" id="944289"/>
    <lineage>
        <taxon>Eukaryota</taxon>
        <taxon>Fungi</taxon>
        <taxon>Dikarya</taxon>
        <taxon>Basidiomycota</taxon>
        <taxon>Agaricomycotina</taxon>
        <taxon>Agaricomycetes</taxon>
        <taxon>Agaricomycetidae</taxon>
        <taxon>Agaricales</taxon>
        <taxon>Marasmiineae</taxon>
        <taxon>Omphalotaceae</taxon>
        <taxon>Collybiopsis</taxon>
        <taxon>Collybiopsis luxurians</taxon>
    </lineage>
</organism>
<proteinExistence type="predicted"/>
<dbReference type="AlphaFoldDB" id="A0A0D0BIJ4"/>
<reference evidence="2 3" key="1">
    <citation type="submission" date="2014-04" db="EMBL/GenBank/DDBJ databases">
        <title>Evolutionary Origins and Diversification of the Mycorrhizal Mutualists.</title>
        <authorList>
            <consortium name="DOE Joint Genome Institute"/>
            <consortium name="Mycorrhizal Genomics Consortium"/>
            <person name="Kohler A."/>
            <person name="Kuo A."/>
            <person name="Nagy L.G."/>
            <person name="Floudas D."/>
            <person name="Copeland A."/>
            <person name="Barry K.W."/>
            <person name="Cichocki N."/>
            <person name="Veneault-Fourrey C."/>
            <person name="LaButti K."/>
            <person name="Lindquist E.A."/>
            <person name="Lipzen A."/>
            <person name="Lundell T."/>
            <person name="Morin E."/>
            <person name="Murat C."/>
            <person name="Riley R."/>
            <person name="Ohm R."/>
            <person name="Sun H."/>
            <person name="Tunlid A."/>
            <person name="Henrissat B."/>
            <person name="Grigoriev I.V."/>
            <person name="Hibbett D.S."/>
            <person name="Martin F."/>
        </authorList>
    </citation>
    <scope>NUCLEOTIDE SEQUENCE [LARGE SCALE GENOMIC DNA]</scope>
    <source>
        <strain evidence="2 3">FD-317 M1</strain>
    </source>
</reference>
<accession>A0A0D0BIJ4</accession>
<evidence type="ECO:0000256" key="1">
    <source>
        <dbReference type="SAM" id="SignalP"/>
    </source>
</evidence>
<name>A0A0D0BIJ4_9AGAR</name>
<dbReference type="Proteomes" id="UP000053593">
    <property type="component" value="Unassembled WGS sequence"/>
</dbReference>
<gene>
    <name evidence="2" type="ORF">GYMLUDRAFT_264499</name>
</gene>
<feature type="chain" id="PRO_5002219525" description="Extracellular membrane protein CFEM domain-containing protein" evidence="1">
    <location>
        <begin position="19"/>
        <end position="170"/>
    </location>
</feature>
<feature type="signal peptide" evidence="1">
    <location>
        <begin position="1"/>
        <end position="18"/>
    </location>
</feature>
<dbReference type="HOGENOM" id="CLU_132808_0_0_1"/>
<protein>
    <recommendedName>
        <fullName evidence="4">Extracellular membrane protein CFEM domain-containing protein</fullName>
    </recommendedName>
</protein>